<comment type="caution">
    <text evidence="2">The sequence shown here is derived from an EMBL/GenBank/DDBJ whole genome shotgun (WGS) entry which is preliminary data.</text>
</comment>
<dbReference type="GO" id="GO:0003677">
    <property type="term" value="F:DNA binding"/>
    <property type="evidence" value="ECO:0007669"/>
    <property type="project" value="UniProtKB-KW"/>
</dbReference>
<keyword evidence="3" id="KW-1185">Reference proteome</keyword>
<name>A0A7J7U543_MYOMY</name>
<keyword evidence="2" id="KW-0371">Homeobox</keyword>
<gene>
    <name evidence="2" type="ORF">mMyoMyo1_007609</name>
</gene>
<feature type="compositionally biased region" description="Low complexity" evidence="1">
    <location>
        <begin position="132"/>
        <end position="149"/>
    </location>
</feature>
<proteinExistence type="predicted"/>
<evidence type="ECO:0000313" key="2">
    <source>
        <dbReference type="EMBL" id="KAF6308013.1"/>
    </source>
</evidence>
<feature type="compositionally biased region" description="Basic and acidic residues" evidence="1">
    <location>
        <begin position="76"/>
        <end position="90"/>
    </location>
</feature>
<dbReference type="Proteomes" id="UP000527355">
    <property type="component" value="Unassembled WGS sequence"/>
</dbReference>
<keyword evidence="2" id="KW-0238">DNA-binding</keyword>
<feature type="region of interest" description="Disordered" evidence="1">
    <location>
        <begin position="59"/>
        <end position="236"/>
    </location>
</feature>
<feature type="region of interest" description="Disordered" evidence="1">
    <location>
        <begin position="1"/>
        <end position="46"/>
    </location>
</feature>
<sequence>MSSGPEPRTARTPFSIADILGPGMAPRGPSAPQLPESSPGPTSPLCALEELTSNAFRGLDGLALQRSEGGAVATERPGRGDKRPEPEAVKQPRGPRRSGPRPRGPQTAQVPHGVHGAAGAGAGAALRVAEVPGAPRAGRAGGEARPGQRAGRHVVPEPARQAQARRGGDARRCGLAARVEPRSPGPPRAARQRPRSQSWPRPGPGAAGLRAPPVGRGDTGGRLKAKPPPSLRSGDF</sequence>
<reference evidence="2 3" key="1">
    <citation type="journal article" date="2020" name="Nature">
        <title>Six reference-quality genomes reveal evolution of bat adaptations.</title>
        <authorList>
            <person name="Jebb D."/>
            <person name="Huang Z."/>
            <person name="Pippel M."/>
            <person name="Hughes G.M."/>
            <person name="Lavrichenko K."/>
            <person name="Devanna P."/>
            <person name="Winkler S."/>
            <person name="Jermiin L.S."/>
            <person name="Skirmuntt E.C."/>
            <person name="Katzourakis A."/>
            <person name="Burkitt-Gray L."/>
            <person name="Ray D.A."/>
            <person name="Sullivan K.A.M."/>
            <person name="Roscito J.G."/>
            <person name="Kirilenko B.M."/>
            <person name="Davalos L.M."/>
            <person name="Corthals A.P."/>
            <person name="Power M.L."/>
            <person name="Jones G."/>
            <person name="Ransome R.D."/>
            <person name="Dechmann D.K.N."/>
            <person name="Locatelli A.G."/>
            <person name="Puechmaille S.J."/>
            <person name="Fedrigo O."/>
            <person name="Jarvis E.D."/>
            <person name="Hiller M."/>
            <person name="Vernes S.C."/>
            <person name="Myers E.W."/>
            <person name="Teeling E.C."/>
        </authorList>
    </citation>
    <scope>NUCLEOTIDE SEQUENCE [LARGE SCALE GENOMIC DNA]</scope>
    <source>
        <strain evidence="2">MMyoMyo1</strain>
        <tissue evidence="2">Flight muscle</tissue>
    </source>
</reference>
<dbReference type="VEuPathDB" id="HostDB:GeneID_118668827"/>
<evidence type="ECO:0000313" key="3">
    <source>
        <dbReference type="Proteomes" id="UP000527355"/>
    </source>
</evidence>
<feature type="compositionally biased region" description="Low complexity" evidence="1">
    <location>
        <begin position="207"/>
        <end position="216"/>
    </location>
</feature>
<dbReference type="AlphaFoldDB" id="A0A7J7U543"/>
<evidence type="ECO:0000256" key="1">
    <source>
        <dbReference type="SAM" id="MobiDB-lite"/>
    </source>
</evidence>
<organism evidence="2 3">
    <name type="scientific">Myotis myotis</name>
    <name type="common">Greater mouse-eared bat</name>
    <name type="synonym">Vespertilio myotis</name>
    <dbReference type="NCBI Taxonomy" id="51298"/>
    <lineage>
        <taxon>Eukaryota</taxon>
        <taxon>Metazoa</taxon>
        <taxon>Chordata</taxon>
        <taxon>Craniata</taxon>
        <taxon>Vertebrata</taxon>
        <taxon>Euteleostomi</taxon>
        <taxon>Mammalia</taxon>
        <taxon>Eutheria</taxon>
        <taxon>Laurasiatheria</taxon>
        <taxon>Chiroptera</taxon>
        <taxon>Yangochiroptera</taxon>
        <taxon>Vespertilionidae</taxon>
        <taxon>Myotis</taxon>
    </lineage>
</organism>
<dbReference type="EMBL" id="JABWUV010000014">
    <property type="protein sequence ID" value="KAF6308013.1"/>
    <property type="molecule type" value="Genomic_DNA"/>
</dbReference>
<accession>A0A7J7U543</accession>
<protein>
    <submittedName>
        <fullName evidence="2">Ladybird homeobox 2</fullName>
    </submittedName>
</protein>